<keyword evidence="1" id="KW-0326">Glycosidase</keyword>
<dbReference type="OrthoDB" id="3372012at2"/>
<dbReference type="SUPFAM" id="SSF49265">
    <property type="entry name" value="Fibronectin type III"/>
    <property type="match status" value="1"/>
</dbReference>
<feature type="domain" description="Fibronectin type-III" evidence="5">
    <location>
        <begin position="410"/>
        <end position="503"/>
    </location>
</feature>
<dbReference type="PROSITE" id="PS50853">
    <property type="entry name" value="FN3"/>
    <property type="match status" value="2"/>
</dbReference>
<gene>
    <name evidence="6" type="ORF">SAMN05443665_100933</name>
</gene>
<dbReference type="CDD" id="cd00063">
    <property type="entry name" value="FN3"/>
    <property type="match status" value="1"/>
</dbReference>
<feature type="region of interest" description="Disordered" evidence="3">
    <location>
        <begin position="364"/>
        <end position="432"/>
    </location>
</feature>
<feature type="transmembrane region" description="Helical" evidence="4">
    <location>
        <begin position="12"/>
        <end position="33"/>
    </location>
</feature>
<evidence type="ECO:0000259" key="5">
    <source>
        <dbReference type="PROSITE" id="PS50853"/>
    </source>
</evidence>
<name>A0A239H7D7_9ACTN</name>
<dbReference type="Proteomes" id="UP000198318">
    <property type="component" value="Unassembled WGS sequence"/>
</dbReference>
<keyword evidence="4" id="KW-0472">Membrane</keyword>
<dbReference type="RefSeq" id="WP_143227952.1">
    <property type="nucleotide sequence ID" value="NZ_FZOR01000009.1"/>
</dbReference>
<evidence type="ECO:0000256" key="2">
    <source>
        <dbReference type="ARBA" id="ARBA00023326"/>
    </source>
</evidence>
<sequence>MRVRVFGADRLTGQIAVGLVGVLVIAAAVYGVGVASAKYRLADVGAWLTARSKGLVVHVNGPAAKVDGKAGVVPQMRGHNIKVVQDGGTVLIVDEDTGVVSRLDPSQLDIGTSRPLGKGIQVLAGAGKAYTVDSVQGVVQEIDPVALTPVGRAATLPPVLGQAGIDARGALWVPVARDGQVAAFAGGRLGPPVRVGAAGDDLALTIAGGDPVVTDSTAGTATVVKPSGANLTVRLPATVRRAGRGGVLAPAATDGAVVPMLVPGAGSLVTVDTGTGRYSSTRLAMPRHRYRPPQVLGAKVYIPDETAGALLVYDAARNRFETPVRVTGRPSKLDVFVRDGMLWANDPSGPRAVVIDERGARKGVDKYKDRVPGGQKRRAIPLPGDGDAPPPPRPRTPSRSPEPPPGPGEPPSAPSNVSVTPGAGTMQIGFQPSQGEGVIGYVLKDVPSGLTATPSSIRQGTGPFAFTVRGGDCGREYRFRVAVRYRDGRGRTREVVSPASDPVRPCVTPGAPTGLTARASASGAKVSWTPPPGGENLTYRLAYDGPVKGSVSAAGTSATLGDVWTNGNYTFTVTAANDAGTGAPATLSVGLTGPAAKYPVERNGNSDAYIRSTPDGKNGALVATMHDNNGEMVTVHCQVKGTYYTHPRDANLAGDTYVRITWSGKTGYVLGYLVNTPGDWKSFAGPAIWKCA</sequence>
<organism evidence="6 7">
    <name type="scientific">Actinomadura meyerae</name>
    <dbReference type="NCBI Taxonomy" id="240840"/>
    <lineage>
        <taxon>Bacteria</taxon>
        <taxon>Bacillati</taxon>
        <taxon>Actinomycetota</taxon>
        <taxon>Actinomycetes</taxon>
        <taxon>Streptosporangiales</taxon>
        <taxon>Thermomonosporaceae</taxon>
        <taxon>Actinomadura</taxon>
    </lineage>
</organism>
<proteinExistence type="predicted"/>
<keyword evidence="7" id="KW-1185">Reference proteome</keyword>
<evidence type="ECO:0000256" key="4">
    <source>
        <dbReference type="SAM" id="Phobius"/>
    </source>
</evidence>
<evidence type="ECO:0000256" key="3">
    <source>
        <dbReference type="SAM" id="MobiDB-lite"/>
    </source>
</evidence>
<dbReference type="GO" id="GO:0000272">
    <property type="term" value="P:polysaccharide catabolic process"/>
    <property type="evidence" value="ECO:0007669"/>
    <property type="project" value="UniProtKB-KW"/>
</dbReference>
<dbReference type="GO" id="GO:0016798">
    <property type="term" value="F:hydrolase activity, acting on glycosyl bonds"/>
    <property type="evidence" value="ECO:0007669"/>
    <property type="project" value="UniProtKB-KW"/>
</dbReference>
<accession>A0A239H7D7</accession>
<keyword evidence="1" id="KW-0378">Hydrolase</keyword>
<keyword evidence="2" id="KW-0119">Carbohydrate metabolism</keyword>
<dbReference type="AlphaFoldDB" id="A0A239H7D7"/>
<evidence type="ECO:0000313" key="6">
    <source>
        <dbReference type="EMBL" id="SNS77297.1"/>
    </source>
</evidence>
<feature type="domain" description="Fibronectin type-III" evidence="5">
    <location>
        <begin position="508"/>
        <end position="595"/>
    </location>
</feature>
<dbReference type="InterPro" id="IPR036116">
    <property type="entry name" value="FN3_sf"/>
</dbReference>
<keyword evidence="4" id="KW-1133">Transmembrane helix</keyword>
<feature type="compositionally biased region" description="Pro residues" evidence="3">
    <location>
        <begin position="388"/>
        <end position="413"/>
    </location>
</feature>
<dbReference type="Gene3D" id="2.60.40.10">
    <property type="entry name" value="Immunoglobulins"/>
    <property type="match status" value="2"/>
</dbReference>
<evidence type="ECO:0000256" key="1">
    <source>
        <dbReference type="ARBA" id="ARBA00023295"/>
    </source>
</evidence>
<dbReference type="InterPro" id="IPR003961">
    <property type="entry name" value="FN3_dom"/>
</dbReference>
<keyword evidence="2" id="KW-0624">Polysaccharide degradation</keyword>
<dbReference type="Pfam" id="PF00041">
    <property type="entry name" value="fn3"/>
    <property type="match status" value="1"/>
</dbReference>
<dbReference type="SUPFAM" id="SSF63825">
    <property type="entry name" value="YWTD domain"/>
    <property type="match status" value="1"/>
</dbReference>
<evidence type="ECO:0000313" key="7">
    <source>
        <dbReference type="Proteomes" id="UP000198318"/>
    </source>
</evidence>
<dbReference type="InterPro" id="IPR013783">
    <property type="entry name" value="Ig-like_fold"/>
</dbReference>
<dbReference type="SMART" id="SM00060">
    <property type="entry name" value="FN3"/>
    <property type="match status" value="2"/>
</dbReference>
<keyword evidence="4" id="KW-0812">Transmembrane</keyword>
<protein>
    <submittedName>
        <fullName evidence="6">Fibronectin type III domain-containing protein</fullName>
    </submittedName>
</protein>
<reference evidence="6 7" key="1">
    <citation type="submission" date="2017-06" db="EMBL/GenBank/DDBJ databases">
        <authorList>
            <person name="Kim H.J."/>
            <person name="Triplett B.A."/>
        </authorList>
    </citation>
    <scope>NUCLEOTIDE SEQUENCE [LARGE SCALE GENOMIC DNA]</scope>
    <source>
        <strain evidence="6 7">DSM 44715</strain>
    </source>
</reference>
<dbReference type="EMBL" id="FZOR01000009">
    <property type="protein sequence ID" value="SNS77297.1"/>
    <property type="molecule type" value="Genomic_DNA"/>
</dbReference>